<dbReference type="SUPFAM" id="SSF54909">
    <property type="entry name" value="Dimeric alpha+beta barrel"/>
    <property type="match status" value="1"/>
</dbReference>
<evidence type="ECO:0000313" key="6">
    <source>
        <dbReference type="EMBL" id="MEK7952446.1"/>
    </source>
</evidence>
<keyword evidence="2 6" id="KW-0413">Isomerase</keyword>
<keyword evidence="7" id="KW-1185">Reference proteome</keyword>
<dbReference type="GO" id="GO:0062192">
    <property type="term" value="F:L-rhamnose mutarotase activity"/>
    <property type="evidence" value="ECO:0007669"/>
    <property type="project" value="UniProtKB-EC"/>
</dbReference>
<keyword evidence="4" id="KW-0684">Rhamnose metabolism</keyword>
<dbReference type="HAMAP" id="MF_01663">
    <property type="entry name" value="L_rham_rotase"/>
    <property type="match status" value="1"/>
</dbReference>
<dbReference type="Gene3D" id="3.30.70.100">
    <property type="match status" value="1"/>
</dbReference>
<dbReference type="Pfam" id="PF05336">
    <property type="entry name" value="rhaM"/>
    <property type="match status" value="1"/>
</dbReference>
<keyword evidence="1" id="KW-0963">Cytoplasm</keyword>
<dbReference type="InterPro" id="IPR008000">
    <property type="entry name" value="Rham/fucose_mutarotase"/>
</dbReference>
<evidence type="ECO:0000256" key="2">
    <source>
        <dbReference type="ARBA" id="ARBA00023235"/>
    </source>
</evidence>
<evidence type="ECO:0000256" key="3">
    <source>
        <dbReference type="ARBA" id="ARBA00023277"/>
    </source>
</evidence>
<dbReference type="Proteomes" id="UP001371305">
    <property type="component" value="Unassembled WGS sequence"/>
</dbReference>
<name>A0ABU9AXP4_9BACT</name>
<dbReference type="RefSeq" id="WP_341406203.1">
    <property type="nucleotide sequence ID" value="NZ_JBBUKT010000007.1"/>
</dbReference>
<dbReference type="PANTHER" id="PTHR34389">
    <property type="entry name" value="L-RHAMNOSE MUTAROTASE"/>
    <property type="match status" value="1"/>
</dbReference>
<dbReference type="EC" id="5.1.3.32" evidence="5"/>
<accession>A0ABU9AXP4</accession>
<comment type="caution">
    <text evidence="6">The sequence shown here is derived from an EMBL/GenBank/DDBJ whole genome shotgun (WGS) entry which is preliminary data.</text>
</comment>
<proteinExistence type="inferred from homology"/>
<evidence type="ECO:0000313" key="7">
    <source>
        <dbReference type="Proteomes" id="UP001371305"/>
    </source>
</evidence>
<keyword evidence="3" id="KW-0119">Carbohydrate metabolism</keyword>
<dbReference type="InterPro" id="IPR013448">
    <property type="entry name" value="L-rhamnose_mutarotase"/>
</dbReference>
<evidence type="ECO:0000256" key="1">
    <source>
        <dbReference type="ARBA" id="ARBA00022490"/>
    </source>
</evidence>
<dbReference type="PANTHER" id="PTHR34389:SF2">
    <property type="entry name" value="L-RHAMNOSE MUTAROTASE"/>
    <property type="match status" value="1"/>
</dbReference>
<evidence type="ECO:0000256" key="4">
    <source>
        <dbReference type="ARBA" id="ARBA00023308"/>
    </source>
</evidence>
<evidence type="ECO:0000256" key="5">
    <source>
        <dbReference type="NCBIfam" id="TIGR02625"/>
    </source>
</evidence>
<dbReference type="NCBIfam" id="TIGR02625">
    <property type="entry name" value="YiiL_rotase"/>
    <property type="match status" value="1"/>
</dbReference>
<sequence>MIRKAFVMSVNAGAEEEYERRHQPIWDELAAVLKAHGVHNYSIFLHPETRQLFGYAEIESEERWAAIASTEVCQRWWKHMAEVMPSNPDSSPVSAPLREVFHLD</sequence>
<gene>
    <name evidence="6" type="primary">rhaM</name>
    <name evidence="6" type="ORF">WKV53_18180</name>
</gene>
<protein>
    <recommendedName>
        <fullName evidence="5">L-rhamnose mutarotase</fullName>
        <ecNumber evidence="5">5.1.3.32</ecNumber>
    </recommendedName>
</protein>
<reference evidence="6 7" key="1">
    <citation type="submission" date="2024-04" db="EMBL/GenBank/DDBJ databases">
        <title>Luteolibacter sp. isolated from soil.</title>
        <authorList>
            <person name="An J."/>
        </authorList>
    </citation>
    <scope>NUCLEOTIDE SEQUENCE [LARGE SCALE GENOMIC DNA]</scope>
    <source>
        <strain evidence="6 7">Y139</strain>
    </source>
</reference>
<dbReference type="EMBL" id="JBBUKT010000007">
    <property type="protein sequence ID" value="MEK7952446.1"/>
    <property type="molecule type" value="Genomic_DNA"/>
</dbReference>
<organism evidence="6 7">
    <name type="scientific">Luteolibacter soli</name>
    <dbReference type="NCBI Taxonomy" id="3135280"/>
    <lineage>
        <taxon>Bacteria</taxon>
        <taxon>Pseudomonadati</taxon>
        <taxon>Verrucomicrobiota</taxon>
        <taxon>Verrucomicrobiia</taxon>
        <taxon>Verrucomicrobiales</taxon>
        <taxon>Verrucomicrobiaceae</taxon>
        <taxon>Luteolibacter</taxon>
    </lineage>
</organism>
<dbReference type="InterPro" id="IPR011008">
    <property type="entry name" value="Dimeric_a/b-barrel"/>
</dbReference>